<keyword evidence="4" id="KW-0276">Fatty acid metabolism</keyword>
<dbReference type="Gene3D" id="3.40.50.720">
    <property type="entry name" value="NAD(P)-binding Rossmann-like Domain"/>
    <property type="match status" value="1"/>
</dbReference>
<dbReference type="Gene3D" id="3.30.1050.10">
    <property type="entry name" value="SCP2 sterol-binding domain"/>
    <property type="match status" value="1"/>
</dbReference>
<dbReference type="InterPro" id="IPR051687">
    <property type="entry name" value="Peroxisomal_Beta-Oxidation"/>
</dbReference>
<reference evidence="13" key="2">
    <citation type="submission" date="2025-08" db="UniProtKB">
        <authorList>
            <consortium name="Ensembl"/>
        </authorList>
    </citation>
    <scope>IDENTIFICATION</scope>
</reference>
<feature type="domain" description="MaoC-like" evidence="10">
    <location>
        <begin position="338"/>
        <end position="450"/>
    </location>
</feature>
<dbReference type="Pfam" id="PF22622">
    <property type="entry name" value="MFE-2_hydrat-2_N"/>
    <property type="match status" value="1"/>
</dbReference>
<dbReference type="Ensembl" id="ENSONIT00000038892.1">
    <property type="protein sequence ID" value="ENSONIP00000076197.1"/>
    <property type="gene ID" value="ENSONIG00000014505.2"/>
</dbReference>
<dbReference type="InterPro" id="IPR002539">
    <property type="entry name" value="MaoC-like_dom"/>
</dbReference>
<dbReference type="InterPro" id="IPR020904">
    <property type="entry name" value="Sc_DH/Rdtase_CS"/>
</dbReference>
<dbReference type="Gene3D" id="3.10.129.10">
    <property type="entry name" value="Hotdog Thioesterase"/>
    <property type="match status" value="2"/>
</dbReference>
<dbReference type="SUPFAM" id="SSF51735">
    <property type="entry name" value="NAD(P)-binding Rossmann-fold domains"/>
    <property type="match status" value="1"/>
</dbReference>
<dbReference type="CDD" id="cd03448">
    <property type="entry name" value="HDE_HSD"/>
    <property type="match status" value="1"/>
</dbReference>
<dbReference type="InterPro" id="IPR036291">
    <property type="entry name" value="NAD(P)-bd_dom_sf"/>
</dbReference>
<dbReference type="InterPro" id="IPR036527">
    <property type="entry name" value="SCP2_sterol-bd_dom_sf"/>
</dbReference>
<name>A0A669EZ72_ORENI</name>
<keyword evidence="6" id="KW-0443">Lipid metabolism</keyword>
<evidence type="ECO:0000259" key="10">
    <source>
        <dbReference type="Pfam" id="PF01575"/>
    </source>
</evidence>
<evidence type="ECO:0000313" key="13">
    <source>
        <dbReference type="Ensembl" id="ENSONIP00000076197.1"/>
    </source>
</evidence>
<evidence type="ECO:0000313" key="14">
    <source>
        <dbReference type="Proteomes" id="UP000005207"/>
    </source>
</evidence>
<dbReference type="PROSITE" id="PS00061">
    <property type="entry name" value="ADH_SHORT"/>
    <property type="match status" value="1"/>
</dbReference>
<dbReference type="GO" id="GO:0016491">
    <property type="term" value="F:oxidoreductase activity"/>
    <property type="evidence" value="ECO:0007669"/>
    <property type="project" value="UniProtKB-KW"/>
</dbReference>
<dbReference type="Pfam" id="PF01575">
    <property type="entry name" value="MaoC_dehydratas"/>
    <property type="match status" value="1"/>
</dbReference>
<evidence type="ECO:0000259" key="12">
    <source>
        <dbReference type="Pfam" id="PF22622"/>
    </source>
</evidence>
<comment type="similarity">
    <text evidence="3">Belongs to the short-chain dehydrogenases/reductases (SDR) family.</text>
</comment>
<dbReference type="InterPro" id="IPR003033">
    <property type="entry name" value="SCP2_sterol-bd_dom"/>
</dbReference>
<dbReference type="PANTHER" id="PTHR45024">
    <property type="entry name" value="DEHYDROGENASES, SHORT CHAIN"/>
    <property type="match status" value="1"/>
</dbReference>
<dbReference type="FunFam" id="1.10.287.4290:FF:000001">
    <property type="entry name" value="Peroxisomal multifunctional enzyme type 2"/>
    <property type="match status" value="1"/>
</dbReference>
<evidence type="ECO:0000259" key="11">
    <source>
        <dbReference type="Pfam" id="PF02036"/>
    </source>
</evidence>
<dbReference type="InterPro" id="IPR029069">
    <property type="entry name" value="HotDog_dom_sf"/>
</dbReference>
<feature type="domain" description="SCP2" evidence="11">
    <location>
        <begin position="477"/>
        <end position="559"/>
    </location>
</feature>
<evidence type="ECO:0000256" key="6">
    <source>
        <dbReference type="ARBA" id="ARBA00023098"/>
    </source>
</evidence>
<evidence type="ECO:0000256" key="3">
    <source>
        <dbReference type="ARBA" id="ARBA00006484"/>
    </source>
</evidence>
<gene>
    <name evidence="13" type="primary">HSD17B4</name>
    <name evidence="13" type="synonym">hsd17b4</name>
</gene>
<evidence type="ECO:0000256" key="7">
    <source>
        <dbReference type="ARBA" id="ARBA00023140"/>
    </source>
</evidence>
<accession>A0A669EZ72</accession>
<dbReference type="SUPFAM" id="SSF54637">
    <property type="entry name" value="Thioesterase/thiol ester dehydrase-isomerase"/>
    <property type="match status" value="2"/>
</dbReference>
<evidence type="ECO:0000256" key="2">
    <source>
        <dbReference type="ARBA" id="ARBA00005005"/>
    </source>
</evidence>
<evidence type="ECO:0000256" key="8">
    <source>
        <dbReference type="ARBA" id="ARBA00023239"/>
    </source>
</evidence>
<keyword evidence="14" id="KW-1185">Reference proteome</keyword>
<keyword evidence="5" id="KW-0560">Oxidoreductase</keyword>
<dbReference type="PANTHER" id="PTHR45024:SF2">
    <property type="entry name" value="SCP2 DOMAIN-CONTAINING PROTEIN"/>
    <property type="match status" value="1"/>
</dbReference>
<keyword evidence="7" id="KW-0576">Peroxisome</keyword>
<comment type="subcellular location">
    <subcellularLocation>
        <location evidence="1">Peroxisome</location>
    </subcellularLocation>
</comment>
<evidence type="ECO:0000256" key="5">
    <source>
        <dbReference type="ARBA" id="ARBA00023002"/>
    </source>
</evidence>
<proteinExistence type="inferred from homology"/>
<dbReference type="Proteomes" id="UP000005207">
    <property type="component" value="Linkage group LG12"/>
</dbReference>
<dbReference type="AlphaFoldDB" id="A0A669EZ72"/>
<dbReference type="Gene3D" id="1.10.287.4290">
    <property type="match status" value="1"/>
</dbReference>
<evidence type="ECO:0000256" key="1">
    <source>
        <dbReference type="ARBA" id="ARBA00004275"/>
    </source>
</evidence>
<feature type="region of interest" description="Disordered" evidence="9">
    <location>
        <begin position="325"/>
        <end position="344"/>
    </location>
</feature>
<reference evidence="14" key="1">
    <citation type="submission" date="2012-01" db="EMBL/GenBank/DDBJ databases">
        <title>The Genome Sequence of Oreochromis niloticus (Nile Tilapia).</title>
        <authorList>
            <consortium name="Broad Institute Genome Assembly Team"/>
            <consortium name="Broad Institute Sequencing Platform"/>
            <person name="Di Palma F."/>
            <person name="Johnson J."/>
            <person name="Lander E.S."/>
            <person name="Lindblad-Toh K."/>
        </authorList>
    </citation>
    <scope>NUCLEOTIDE SEQUENCE [LARGE SCALE GENOMIC DNA]</scope>
</reference>
<reference evidence="13" key="3">
    <citation type="submission" date="2025-09" db="UniProtKB">
        <authorList>
            <consortium name="Ensembl"/>
        </authorList>
    </citation>
    <scope>IDENTIFICATION</scope>
</reference>
<comment type="pathway">
    <text evidence="2">Lipid metabolism; fatty acid beta-oxidation.</text>
</comment>
<dbReference type="GO" id="GO:0006635">
    <property type="term" value="P:fatty acid beta-oxidation"/>
    <property type="evidence" value="ECO:0007669"/>
    <property type="project" value="UniProtKB-UniPathway"/>
</dbReference>
<dbReference type="SUPFAM" id="SSF55718">
    <property type="entry name" value="SCP-like"/>
    <property type="match status" value="1"/>
</dbReference>
<organism evidence="13 14">
    <name type="scientific">Oreochromis niloticus</name>
    <name type="common">Nile tilapia</name>
    <name type="synonym">Tilapia nilotica</name>
    <dbReference type="NCBI Taxonomy" id="8128"/>
    <lineage>
        <taxon>Eukaryota</taxon>
        <taxon>Metazoa</taxon>
        <taxon>Chordata</taxon>
        <taxon>Craniata</taxon>
        <taxon>Vertebrata</taxon>
        <taxon>Euteleostomi</taxon>
        <taxon>Actinopterygii</taxon>
        <taxon>Neopterygii</taxon>
        <taxon>Teleostei</taxon>
        <taxon>Neoteleostei</taxon>
        <taxon>Acanthomorphata</taxon>
        <taxon>Ovalentaria</taxon>
        <taxon>Cichlomorphae</taxon>
        <taxon>Cichliformes</taxon>
        <taxon>Cichlidae</taxon>
        <taxon>African cichlids</taxon>
        <taxon>Pseudocrenilabrinae</taxon>
        <taxon>Oreochromini</taxon>
        <taxon>Oreochromis</taxon>
    </lineage>
</organism>
<dbReference type="FunFam" id="3.10.129.10:FF:000013">
    <property type="entry name" value="Peroxisomal multifunctional enzyme type 2"/>
    <property type="match status" value="1"/>
</dbReference>
<dbReference type="Pfam" id="PF02036">
    <property type="entry name" value="SCP2"/>
    <property type="match status" value="1"/>
</dbReference>
<dbReference type="GO" id="GO:0018812">
    <property type="term" value="F:3-hydroxyacyl-CoA dehydratase activity"/>
    <property type="evidence" value="ECO:0007669"/>
    <property type="project" value="UniProtKB-ARBA"/>
</dbReference>
<dbReference type="InterPro" id="IPR054357">
    <property type="entry name" value="MFE-2_N"/>
</dbReference>
<evidence type="ECO:0000256" key="4">
    <source>
        <dbReference type="ARBA" id="ARBA00022832"/>
    </source>
</evidence>
<dbReference type="UniPathway" id="UPA00659"/>
<dbReference type="InterPro" id="IPR002347">
    <property type="entry name" value="SDR_fam"/>
</dbReference>
<feature type="domain" description="Peroxisomal multifunctional enzyme type 2-like N-terminal" evidence="12">
    <location>
        <begin position="191"/>
        <end position="319"/>
    </location>
</feature>
<evidence type="ECO:0000256" key="9">
    <source>
        <dbReference type="SAM" id="MobiDB-lite"/>
    </source>
</evidence>
<keyword evidence="8" id="KW-0456">Lyase</keyword>
<protein>
    <submittedName>
        <fullName evidence="13">Hydroxysteroid (17-beta) dehydrogenase 4</fullName>
    </submittedName>
</protein>
<dbReference type="Pfam" id="PF00106">
    <property type="entry name" value="adh_short"/>
    <property type="match status" value="1"/>
</dbReference>
<dbReference type="GeneTree" id="ENSGT00940000158343"/>
<dbReference type="GO" id="GO:0005777">
    <property type="term" value="C:peroxisome"/>
    <property type="evidence" value="ECO:0007669"/>
    <property type="project" value="UniProtKB-SubCell"/>
</dbReference>
<sequence>MTASAAGIYGNFGQANYSAAKLGLLGLANTLAIEGRKYNIHCNTIAPVAGSRLTETVMPPDLVASLKPEYVAPLVLWLCHEQCQENGGLFEVLRQKHILRWERTQGYIVRQKNQSMKPEAIRDHWEKICDFTDATKPANVQESLQSMVSVLSQVESQGDVGVNPAAAAASAGLGSGIDPVTVGQKLPPTTFSFNHTQCILYALGVGMSTKDPDHLRFLYEGHPDFGCLPTFGVIPSQAAMMGGGLSSVPGLNIDFTQVLHGEQYLELYKPLPTSGKLTSEATIADVLDKGSGAVILLDVNTYSGNELVCYNQFSVFVVGAGGFGGKRSSEKAKPPVPPPKRSPDAVVIDSTTRDQAALYRLSGDWNPLHIDPSFAAMGGFKAPILHGLCSFGFAARHVLKQFADNDPSRFKAIKVRFVKPVMPGQSLQTEMWKEGNRVHIQCKVKETDAVVLAGAYVDLHGTSGASPENLSQLVFAEIGRRIKDAGSELVKKVNAVFGWEITKDGKKAAQWTIDLKSGSGSLHKGPYSGKVDVTMTVSDEDFMEVVQGKLNPQKVTLMGLKGTLLSLQGHHNPIM</sequence>